<dbReference type="AlphaFoldDB" id="A0A6J4SSR1"/>
<feature type="compositionally biased region" description="Basic and acidic residues" evidence="1">
    <location>
        <begin position="1"/>
        <end position="14"/>
    </location>
</feature>
<feature type="region of interest" description="Disordered" evidence="1">
    <location>
        <begin position="47"/>
        <end position="126"/>
    </location>
</feature>
<feature type="region of interest" description="Disordered" evidence="1">
    <location>
        <begin position="1"/>
        <end position="30"/>
    </location>
</feature>
<keyword evidence="2" id="KW-0436">Ligase</keyword>
<feature type="non-terminal residue" evidence="2">
    <location>
        <position position="143"/>
    </location>
</feature>
<name>A0A6J4SSR1_9ACTN</name>
<evidence type="ECO:0000313" key="2">
    <source>
        <dbReference type="EMBL" id="CAA9504274.1"/>
    </source>
</evidence>
<reference evidence="2" key="1">
    <citation type="submission" date="2020-02" db="EMBL/GenBank/DDBJ databases">
        <authorList>
            <person name="Meier V. D."/>
        </authorList>
    </citation>
    <scope>NUCLEOTIDE SEQUENCE</scope>
    <source>
        <strain evidence="2">AVDCRST_MAG17</strain>
    </source>
</reference>
<feature type="compositionally biased region" description="Basic and acidic residues" evidence="1">
    <location>
        <begin position="97"/>
        <end position="118"/>
    </location>
</feature>
<protein>
    <submittedName>
        <fullName evidence="2">Protoporphyrin IX Mg-chelatase subunit H</fullName>
        <ecNumber evidence="2">6.6.1.1</ecNumber>
    </submittedName>
</protein>
<feature type="compositionally biased region" description="Basic and acidic residues" evidence="1">
    <location>
        <begin position="64"/>
        <end position="87"/>
    </location>
</feature>
<dbReference type="EMBL" id="CADCVV010000115">
    <property type="protein sequence ID" value="CAA9504274.1"/>
    <property type="molecule type" value="Genomic_DNA"/>
</dbReference>
<feature type="non-terminal residue" evidence="2">
    <location>
        <position position="1"/>
    </location>
</feature>
<evidence type="ECO:0000256" key="1">
    <source>
        <dbReference type="SAM" id="MobiDB-lite"/>
    </source>
</evidence>
<accession>A0A6J4SSR1</accession>
<feature type="compositionally biased region" description="Basic residues" evidence="1">
    <location>
        <begin position="47"/>
        <end position="56"/>
    </location>
</feature>
<dbReference type="EC" id="6.6.1.1" evidence="2"/>
<dbReference type="GO" id="GO:0016851">
    <property type="term" value="F:magnesium chelatase activity"/>
    <property type="evidence" value="ECO:0007669"/>
    <property type="project" value="UniProtKB-EC"/>
</dbReference>
<gene>
    <name evidence="2" type="ORF">AVDCRST_MAG17-1577</name>
</gene>
<sequence length="143" mass="15258">ERGGAHRGRADRARVAHAAAQPQVVRGRAQERLRGRARDLGAGHAHARLVGHHRRGAGVGVPRGVRDVRARPRDARPAGRAQRERRGAALRAAAGGERPRVLAAERGDARRAARRERGAGGPSRGSVCRDGELGHIWCGAVLM</sequence>
<proteinExistence type="predicted"/>
<organism evidence="2">
    <name type="scientific">uncultured Solirubrobacterales bacterium</name>
    <dbReference type="NCBI Taxonomy" id="768556"/>
    <lineage>
        <taxon>Bacteria</taxon>
        <taxon>Bacillati</taxon>
        <taxon>Actinomycetota</taxon>
        <taxon>Thermoleophilia</taxon>
        <taxon>Solirubrobacterales</taxon>
        <taxon>environmental samples</taxon>
    </lineage>
</organism>